<evidence type="ECO:0000259" key="8">
    <source>
        <dbReference type="PROSITE" id="PS51072"/>
    </source>
</evidence>
<dbReference type="InterPro" id="IPR050431">
    <property type="entry name" value="Adaptor_comp_med_subunit"/>
</dbReference>
<keyword evidence="7" id="KW-1133">Transmembrane helix</keyword>
<dbReference type="PROSITE" id="PS51072">
    <property type="entry name" value="MHD"/>
    <property type="match status" value="1"/>
</dbReference>
<dbReference type="SUPFAM" id="SSF49447">
    <property type="entry name" value="Second domain of Mu2 adaptin subunit (ap50) of ap2 adaptor"/>
    <property type="match status" value="1"/>
</dbReference>
<dbReference type="PIRSF" id="PIRSF005992">
    <property type="entry name" value="Clathrin_mu"/>
    <property type="match status" value="1"/>
</dbReference>
<dbReference type="Pfam" id="PF00928">
    <property type="entry name" value="Adap_comp_sub"/>
    <property type="match status" value="1"/>
</dbReference>
<keyword evidence="5" id="KW-0168">Coated pit</keyword>
<keyword evidence="10" id="KW-1185">Reference proteome</keyword>
<comment type="similarity">
    <text evidence="6">Belongs to the adaptor complexes medium subunit family.</text>
</comment>
<keyword evidence="4 7" id="KW-0472">Membrane</keyword>
<evidence type="ECO:0000256" key="4">
    <source>
        <dbReference type="ARBA" id="ARBA00023136"/>
    </source>
</evidence>
<dbReference type="AlphaFoldDB" id="A0A3M6UXH4"/>
<dbReference type="GO" id="GO:0006886">
    <property type="term" value="P:intracellular protein transport"/>
    <property type="evidence" value="ECO:0007669"/>
    <property type="project" value="UniProtKB-UniRule"/>
</dbReference>
<accession>A0A3M6UXH4</accession>
<dbReference type="InterPro" id="IPR036168">
    <property type="entry name" value="AP2_Mu_C_sf"/>
</dbReference>
<sequence>MLSDFFILSSRGDTLVYRDYRGDCVKGTPDIFYRKIKSGKESLPPIFNVDSVNFIFIKRNGLYFVSTTKFNISPAFGVEVLTRISDLCKDYCGVLDEEAIKCNFPLIYELLDEVLDFGYVQVTSTENLKAYVCNVPEVATRSEEPLWQCTGRVVYGTDKMSLPSTAANKPVVLPKMIQRGKKREVFLDLLERLTVLVGTNGNILRSEIDGCILMKNFVAGSPEVKIMLNDDFFVGKSDVVSRVDSVAVRLDDCTFHESVDVTNFESTRTLLVNPPEGEFVVMKYRLSEANQSNLPFTLIAFVEENEDSKILEVVLKLRCNVPSSSCANNIVVKLPVPKLTDSVSHHITSGTQTGEFKSSEKAWYWNIKKLQGGSELSASIKAHMSEIRKSSRKEVGPVSLDFEIPMHICSGLQIRYVRVQDREKACSLFRWVRYITHSEKIEIMLYVLTVVFFTFFLAIPMCFVYNWRLRRICRKDTEKHLG</sequence>
<keyword evidence="7" id="KW-0812">Transmembrane</keyword>
<gene>
    <name evidence="9" type="ORF">pdam_00020639</name>
</gene>
<dbReference type="STRING" id="46731.A0A3M6UXH4"/>
<dbReference type="InterPro" id="IPR028565">
    <property type="entry name" value="MHD"/>
</dbReference>
<dbReference type="InterPro" id="IPR011012">
    <property type="entry name" value="Longin-like_dom_sf"/>
</dbReference>
<dbReference type="Gene3D" id="2.60.40.1170">
    <property type="entry name" value="Mu homology domain, subdomain B"/>
    <property type="match status" value="2"/>
</dbReference>
<dbReference type="GO" id="GO:0016192">
    <property type="term" value="P:vesicle-mediated transport"/>
    <property type="evidence" value="ECO:0007669"/>
    <property type="project" value="InterPro"/>
</dbReference>
<evidence type="ECO:0000256" key="2">
    <source>
        <dbReference type="ARBA" id="ARBA00022448"/>
    </source>
</evidence>
<dbReference type="GO" id="GO:0005905">
    <property type="term" value="C:clathrin-coated pit"/>
    <property type="evidence" value="ECO:0007669"/>
    <property type="project" value="UniProtKB-KW"/>
</dbReference>
<comment type="subcellular location">
    <subcellularLocation>
        <location evidence="1">Membrane</location>
        <location evidence="1">Coated pit</location>
        <topology evidence="1">Peripheral membrane protein</topology>
        <orientation evidence="1">Cytoplasmic side</orientation>
    </subcellularLocation>
</comment>
<evidence type="ECO:0000256" key="5">
    <source>
        <dbReference type="ARBA" id="ARBA00023176"/>
    </source>
</evidence>
<evidence type="ECO:0000256" key="6">
    <source>
        <dbReference type="PIRNR" id="PIRNR005992"/>
    </source>
</evidence>
<dbReference type="PANTHER" id="PTHR10529">
    <property type="entry name" value="AP COMPLEX SUBUNIT MU"/>
    <property type="match status" value="1"/>
</dbReference>
<evidence type="ECO:0000256" key="1">
    <source>
        <dbReference type="ARBA" id="ARBA00004277"/>
    </source>
</evidence>
<organism evidence="9 10">
    <name type="scientific">Pocillopora damicornis</name>
    <name type="common">Cauliflower coral</name>
    <name type="synonym">Millepora damicornis</name>
    <dbReference type="NCBI Taxonomy" id="46731"/>
    <lineage>
        <taxon>Eukaryota</taxon>
        <taxon>Metazoa</taxon>
        <taxon>Cnidaria</taxon>
        <taxon>Anthozoa</taxon>
        <taxon>Hexacorallia</taxon>
        <taxon>Scleractinia</taxon>
        <taxon>Astrocoeniina</taxon>
        <taxon>Pocilloporidae</taxon>
        <taxon>Pocillopora</taxon>
    </lineage>
</organism>
<keyword evidence="2 6" id="KW-0813">Transport</keyword>
<comment type="caution">
    <text evidence="9">The sequence shown here is derived from an EMBL/GenBank/DDBJ whole genome shotgun (WGS) entry which is preliminary data.</text>
</comment>
<keyword evidence="3 6" id="KW-0653">Protein transport</keyword>
<name>A0A3M6UXH4_POCDA</name>
<dbReference type="Gene3D" id="3.30.450.60">
    <property type="match status" value="1"/>
</dbReference>
<dbReference type="EMBL" id="RCHS01000526">
    <property type="protein sequence ID" value="RMX58413.1"/>
    <property type="molecule type" value="Genomic_DNA"/>
</dbReference>
<reference evidence="9 10" key="1">
    <citation type="journal article" date="2018" name="Sci. Rep.">
        <title>Comparative analysis of the Pocillopora damicornis genome highlights role of immune system in coral evolution.</title>
        <authorList>
            <person name="Cunning R."/>
            <person name="Bay R.A."/>
            <person name="Gillette P."/>
            <person name="Baker A.C."/>
            <person name="Traylor-Knowles N."/>
        </authorList>
    </citation>
    <scope>NUCLEOTIDE SEQUENCE [LARGE SCALE GENOMIC DNA]</scope>
    <source>
        <strain evidence="9">RSMAS</strain>
        <tissue evidence="9">Whole animal</tissue>
    </source>
</reference>
<evidence type="ECO:0000256" key="7">
    <source>
        <dbReference type="SAM" id="Phobius"/>
    </source>
</evidence>
<dbReference type="InterPro" id="IPR001392">
    <property type="entry name" value="Clathrin_mu"/>
</dbReference>
<protein>
    <recommendedName>
        <fullName evidence="8">MHD domain-containing protein</fullName>
    </recommendedName>
</protein>
<dbReference type="FunFam" id="3.30.450.60:FF:000002">
    <property type="entry name" value="AP-2 complex subunit mu, putative"/>
    <property type="match status" value="1"/>
</dbReference>
<dbReference type="SUPFAM" id="SSF64356">
    <property type="entry name" value="SNARE-like"/>
    <property type="match status" value="1"/>
</dbReference>
<evidence type="ECO:0000313" key="9">
    <source>
        <dbReference type="EMBL" id="RMX58413.1"/>
    </source>
</evidence>
<dbReference type="CDD" id="cd14838">
    <property type="entry name" value="AP4_Mu_N"/>
    <property type="match status" value="1"/>
</dbReference>
<feature type="transmembrane region" description="Helical" evidence="7">
    <location>
        <begin position="443"/>
        <end position="465"/>
    </location>
</feature>
<dbReference type="PRINTS" id="PR00314">
    <property type="entry name" value="CLATHRINADPT"/>
</dbReference>
<feature type="domain" description="MHD" evidence="8">
    <location>
        <begin position="182"/>
        <end position="444"/>
    </location>
</feature>
<evidence type="ECO:0000256" key="3">
    <source>
        <dbReference type="ARBA" id="ARBA00022927"/>
    </source>
</evidence>
<evidence type="ECO:0000313" key="10">
    <source>
        <dbReference type="Proteomes" id="UP000275408"/>
    </source>
</evidence>
<dbReference type="OrthoDB" id="10259133at2759"/>
<dbReference type="GO" id="GO:0030131">
    <property type="term" value="C:clathrin adaptor complex"/>
    <property type="evidence" value="ECO:0007669"/>
    <property type="project" value="UniProtKB-UniRule"/>
</dbReference>
<proteinExistence type="inferred from homology"/>
<dbReference type="Proteomes" id="UP000275408">
    <property type="component" value="Unassembled WGS sequence"/>
</dbReference>